<dbReference type="InterPro" id="IPR052965">
    <property type="entry name" value="Pigment-catalase-like"/>
</dbReference>
<feature type="chain" id="PRO_5021712081" description="Dirigent protein" evidence="1">
    <location>
        <begin position="27"/>
        <end position="112"/>
    </location>
</feature>
<evidence type="ECO:0008006" key="4">
    <source>
        <dbReference type="Google" id="ProtNLM"/>
    </source>
</evidence>
<accession>A0A540KJ47</accession>
<organism evidence="2 3">
    <name type="scientific">Malus baccata</name>
    <name type="common">Siberian crab apple</name>
    <name type="synonym">Pyrus baccata</name>
    <dbReference type="NCBI Taxonomy" id="106549"/>
    <lineage>
        <taxon>Eukaryota</taxon>
        <taxon>Viridiplantae</taxon>
        <taxon>Streptophyta</taxon>
        <taxon>Embryophyta</taxon>
        <taxon>Tracheophyta</taxon>
        <taxon>Spermatophyta</taxon>
        <taxon>Magnoliopsida</taxon>
        <taxon>eudicotyledons</taxon>
        <taxon>Gunneridae</taxon>
        <taxon>Pentapetalae</taxon>
        <taxon>rosids</taxon>
        <taxon>fabids</taxon>
        <taxon>Rosales</taxon>
        <taxon>Rosaceae</taxon>
        <taxon>Amygdaloideae</taxon>
        <taxon>Maleae</taxon>
        <taxon>Malus</taxon>
    </lineage>
</organism>
<reference evidence="2 3" key="1">
    <citation type="journal article" date="2019" name="G3 (Bethesda)">
        <title>Sequencing of a Wild Apple (Malus baccata) Genome Unravels the Differences Between Cultivated and Wild Apple Species Regarding Disease Resistance and Cold Tolerance.</title>
        <authorList>
            <person name="Chen X."/>
        </authorList>
    </citation>
    <scope>NUCLEOTIDE SEQUENCE [LARGE SCALE GENOMIC DNA]</scope>
    <source>
        <strain evidence="3">cv. Shandingzi</strain>
        <tissue evidence="2">Leaves</tissue>
    </source>
</reference>
<protein>
    <recommendedName>
        <fullName evidence="4">Dirigent protein</fullName>
    </recommendedName>
</protein>
<dbReference type="STRING" id="106549.A0A540KJ47"/>
<dbReference type="PANTHER" id="PTHR31694">
    <property type="entry name" value="DESICCATION-LIKE PROTEIN"/>
    <property type="match status" value="1"/>
</dbReference>
<evidence type="ECO:0000313" key="2">
    <source>
        <dbReference type="EMBL" id="TQD74248.1"/>
    </source>
</evidence>
<comment type="caution">
    <text evidence="2">The sequence shown here is derived from an EMBL/GenBank/DDBJ whole genome shotgun (WGS) entry which is preliminary data.</text>
</comment>
<dbReference type="EMBL" id="VIEB01001202">
    <property type="protein sequence ID" value="TQD74248.1"/>
    <property type="molecule type" value="Genomic_DNA"/>
</dbReference>
<gene>
    <name evidence="2" type="ORF">C1H46_040209</name>
</gene>
<dbReference type="Proteomes" id="UP000315295">
    <property type="component" value="Unassembled WGS sequence"/>
</dbReference>
<keyword evidence="1" id="KW-0732">Signal</keyword>
<name>A0A540KJ47_MALBA</name>
<evidence type="ECO:0000313" key="3">
    <source>
        <dbReference type="Proteomes" id="UP000315295"/>
    </source>
</evidence>
<sequence length="112" mass="12121">MVTFAYATTATAIAAFLILLPLSCSSESILNHHDDDGFSSVTQSDVDLLEFPLNLVYLEAEFFLYGAFGHGLDTVDPSLTLGGPTRVGAKRAHWTTSLGMPLRNLDSKKLDT</sequence>
<feature type="signal peptide" evidence="1">
    <location>
        <begin position="1"/>
        <end position="26"/>
    </location>
</feature>
<proteinExistence type="predicted"/>
<dbReference type="PANTHER" id="PTHR31694:SF12">
    <property type="entry name" value="DESICCATION-LIKE PROTEIN"/>
    <property type="match status" value="1"/>
</dbReference>
<dbReference type="AlphaFoldDB" id="A0A540KJ47"/>
<keyword evidence="3" id="KW-1185">Reference proteome</keyword>
<evidence type="ECO:0000256" key="1">
    <source>
        <dbReference type="SAM" id="SignalP"/>
    </source>
</evidence>